<feature type="compositionally biased region" description="Polar residues" evidence="1">
    <location>
        <begin position="161"/>
        <end position="174"/>
    </location>
</feature>
<dbReference type="AlphaFoldDB" id="A0A427AUZ5"/>
<evidence type="ECO:0000313" key="3">
    <source>
        <dbReference type="Proteomes" id="UP000287651"/>
    </source>
</evidence>
<reference evidence="2 3" key="1">
    <citation type="journal article" date="2014" name="Agronomy (Basel)">
        <title>A Draft Genome Sequence for Ensete ventricosum, the Drought-Tolerant Tree Against Hunger.</title>
        <authorList>
            <person name="Harrison J."/>
            <person name="Moore K.A."/>
            <person name="Paszkiewicz K."/>
            <person name="Jones T."/>
            <person name="Grant M."/>
            <person name="Ambacheew D."/>
            <person name="Muzemil S."/>
            <person name="Studholme D.J."/>
        </authorList>
    </citation>
    <scope>NUCLEOTIDE SEQUENCE [LARGE SCALE GENOMIC DNA]</scope>
</reference>
<name>A0A427AUZ5_ENSVE</name>
<accession>A0A427AUZ5</accession>
<organism evidence="2 3">
    <name type="scientific">Ensete ventricosum</name>
    <name type="common">Abyssinian banana</name>
    <name type="synonym">Musa ensete</name>
    <dbReference type="NCBI Taxonomy" id="4639"/>
    <lineage>
        <taxon>Eukaryota</taxon>
        <taxon>Viridiplantae</taxon>
        <taxon>Streptophyta</taxon>
        <taxon>Embryophyta</taxon>
        <taxon>Tracheophyta</taxon>
        <taxon>Spermatophyta</taxon>
        <taxon>Magnoliopsida</taxon>
        <taxon>Liliopsida</taxon>
        <taxon>Zingiberales</taxon>
        <taxon>Musaceae</taxon>
        <taxon>Ensete</taxon>
    </lineage>
</organism>
<evidence type="ECO:0000256" key="1">
    <source>
        <dbReference type="SAM" id="MobiDB-lite"/>
    </source>
</evidence>
<feature type="compositionally biased region" description="Polar residues" evidence="1">
    <location>
        <begin position="114"/>
        <end position="135"/>
    </location>
</feature>
<sequence>MRLVCASSSHPTEAVIGKGAGFRAWSCWRWSNPSWGSAERGRDRRQSESREVRKRRYVELFVRGFCSLNEPFYGHSLSLGSLYRLEESAKIYSMQMVRKMIMTAYRSSPPPVLRSTTPSRKSSAPLTKPSSLAQRSLTPILRRMSTGSSRQAFTGRWGTSPVKTNRGSSASPKLHGWQTNLPGFSTDVPPNLQTSLTDRSASRVRDLSPASVNGIGFGPKFGRQSMSPYSRSVRFSHNSEGDCFSFISKPSAASSFEDDVESHSPVRVSTTAATIKYRDFANARAMQFSKKISRVTSANSAPKRSFDSALRKMDYYGGLHWQSVAPDMEDDDHDQSDLVGEWEKKKSEFQEEVFCFDKLDGICEDTGHDTCSANLLSGGEIFDGSTVNEVDSKSKLECSTVNDGDAVNTAAACRDDLIITSSTKGGKGSCPRCTARGPPSSANMIRDILVGRTLVRLVGTRGIVRFGRICTVLPFVETESSKRRAPSRAPRSTSTHEPSTLDMSPSLHLWRE</sequence>
<comment type="caution">
    <text evidence="2">The sequence shown here is derived from an EMBL/GenBank/DDBJ whole genome shotgun (WGS) entry which is preliminary data.</text>
</comment>
<proteinExistence type="predicted"/>
<dbReference type="EMBL" id="AMZH03001271">
    <property type="protein sequence ID" value="RRT79946.1"/>
    <property type="molecule type" value="Genomic_DNA"/>
</dbReference>
<feature type="region of interest" description="Disordered" evidence="1">
    <location>
        <begin position="107"/>
        <end position="135"/>
    </location>
</feature>
<protein>
    <submittedName>
        <fullName evidence="2">Uncharacterized protein</fullName>
    </submittedName>
</protein>
<gene>
    <name evidence="2" type="ORF">B296_00024576</name>
</gene>
<evidence type="ECO:0000313" key="2">
    <source>
        <dbReference type="EMBL" id="RRT79946.1"/>
    </source>
</evidence>
<feature type="region of interest" description="Disordered" evidence="1">
    <location>
        <begin position="151"/>
        <end position="174"/>
    </location>
</feature>
<dbReference type="Proteomes" id="UP000287651">
    <property type="component" value="Unassembled WGS sequence"/>
</dbReference>
<feature type="region of interest" description="Disordered" evidence="1">
    <location>
        <begin position="480"/>
        <end position="512"/>
    </location>
</feature>